<sequence length="334" mass="36839">MATLAQLSLLCGPMSLSRVSAVNRACKFAGVRRTTGLQQLLQQVGVVEMPPRPSQQATPRHMKSTQTRCRSYSTSVVTSRLQIELVPCLVDNYAYLLHDANAKVTAVVDPSAAGPVIDALNAKGLSLNFILNTHHHWDHTGGNAELKRKYNAKVVGPRADEERIPEIDISLRDGQTWKLGEHVMQVLDTPGHTRGHVTFYFPDSGAVFTGDTLFSLGCGRLFEGTAEQMWHSLSKICQLPDETLVYCGHEYTLSNAKFAISLEPKNEALLSHYEKVAQLRRKGLPTIPTTLGEEKKINPFLRPSSAELRKALNLSSSATDVETFAAVRCAKDRF</sequence>
<dbReference type="EMBL" id="JBJQOH010000008">
    <property type="protein sequence ID" value="KAL3676910.1"/>
    <property type="molecule type" value="Genomic_DNA"/>
</dbReference>
<feature type="signal peptide" evidence="12">
    <location>
        <begin position="1"/>
        <end position="21"/>
    </location>
</feature>
<keyword evidence="10" id="KW-0862">Zinc</keyword>
<evidence type="ECO:0000256" key="5">
    <source>
        <dbReference type="ARBA" id="ARBA00004963"/>
    </source>
</evidence>
<dbReference type="Pfam" id="PF00753">
    <property type="entry name" value="Lactamase_B"/>
    <property type="match status" value="1"/>
</dbReference>
<evidence type="ECO:0000259" key="13">
    <source>
        <dbReference type="SMART" id="SM00849"/>
    </source>
</evidence>
<keyword evidence="9" id="KW-0378">Hydrolase</keyword>
<comment type="cofactor">
    <cofactor evidence="2">
        <name>Zn(2+)</name>
        <dbReference type="ChEBI" id="CHEBI:29105"/>
    </cofactor>
</comment>
<dbReference type="EC" id="3.1.2.6" evidence="7"/>
<evidence type="ECO:0000256" key="1">
    <source>
        <dbReference type="ARBA" id="ARBA00001623"/>
    </source>
</evidence>
<comment type="caution">
    <text evidence="14">The sequence shown here is derived from an EMBL/GenBank/DDBJ whole genome shotgun (WGS) entry which is preliminary data.</text>
</comment>
<evidence type="ECO:0000256" key="7">
    <source>
        <dbReference type="ARBA" id="ARBA00011917"/>
    </source>
</evidence>
<protein>
    <recommendedName>
        <fullName evidence="7">hydroxyacylglutathione hydrolase</fullName>
        <ecNumber evidence="7">3.1.2.6</ecNumber>
    </recommendedName>
    <alternativeName>
        <fullName evidence="11">Glyoxalase II</fullName>
    </alternativeName>
</protein>
<dbReference type="SUPFAM" id="SSF56281">
    <property type="entry name" value="Metallo-hydrolase/oxidoreductase"/>
    <property type="match status" value="1"/>
</dbReference>
<gene>
    <name evidence="14" type="ORF">R1sor_026858</name>
</gene>
<evidence type="ECO:0000256" key="2">
    <source>
        <dbReference type="ARBA" id="ARBA00001947"/>
    </source>
</evidence>
<proteinExistence type="inferred from homology"/>
<evidence type="ECO:0000256" key="9">
    <source>
        <dbReference type="ARBA" id="ARBA00022801"/>
    </source>
</evidence>
<dbReference type="CDD" id="cd07723">
    <property type="entry name" value="hydroxyacylglutathione_hydrolase_MBL-fold"/>
    <property type="match status" value="1"/>
</dbReference>
<feature type="chain" id="PRO_5044802664" description="hydroxyacylglutathione hydrolase" evidence="12">
    <location>
        <begin position="22"/>
        <end position="334"/>
    </location>
</feature>
<dbReference type="Gene3D" id="3.60.15.10">
    <property type="entry name" value="Ribonuclease Z/Hydroxyacylglutathione hydrolase-like"/>
    <property type="match status" value="1"/>
</dbReference>
<keyword evidence="8" id="KW-0479">Metal-binding</keyword>
<dbReference type="InterPro" id="IPR032282">
    <property type="entry name" value="HAGH_C"/>
</dbReference>
<comment type="similarity">
    <text evidence="6">Belongs to the metallo-beta-lactamase superfamily. Glyoxalase II family.</text>
</comment>
<evidence type="ECO:0000256" key="12">
    <source>
        <dbReference type="SAM" id="SignalP"/>
    </source>
</evidence>
<evidence type="ECO:0000256" key="8">
    <source>
        <dbReference type="ARBA" id="ARBA00022723"/>
    </source>
</evidence>
<evidence type="ECO:0000313" key="15">
    <source>
        <dbReference type="Proteomes" id="UP001633002"/>
    </source>
</evidence>
<dbReference type="FunFam" id="3.60.15.10:FF:000019">
    <property type="entry name" value="Hydroxyacylglutathione hydrolase, mitochondrial"/>
    <property type="match status" value="1"/>
</dbReference>
<evidence type="ECO:0000256" key="4">
    <source>
        <dbReference type="ARBA" id="ARBA00001965"/>
    </source>
</evidence>
<dbReference type="SMART" id="SM00849">
    <property type="entry name" value="Lactamase_B"/>
    <property type="match status" value="1"/>
</dbReference>
<name>A0ABD3GFR0_9MARC</name>
<dbReference type="HAMAP" id="MF_01374">
    <property type="entry name" value="Glyoxalase_2"/>
    <property type="match status" value="1"/>
</dbReference>
<dbReference type="AlphaFoldDB" id="A0ABD3GFR0"/>
<evidence type="ECO:0000313" key="14">
    <source>
        <dbReference type="EMBL" id="KAL3676910.1"/>
    </source>
</evidence>
<comment type="cofactor">
    <cofactor evidence="3">
        <name>Fe(2+)</name>
        <dbReference type="ChEBI" id="CHEBI:29033"/>
    </cofactor>
</comment>
<keyword evidence="12" id="KW-0732">Signal</keyword>
<comment type="catalytic activity">
    <reaction evidence="1">
        <text>an S-(2-hydroxyacyl)glutathione + H2O = a 2-hydroxy carboxylate + glutathione + H(+)</text>
        <dbReference type="Rhea" id="RHEA:21864"/>
        <dbReference type="ChEBI" id="CHEBI:15377"/>
        <dbReference type="ChEBI" id="CHEBI:15378"/>
        <dbReference type="ChEBI" id="CHEBI:57925"/>
        <dbReference type="ChEBI" id="CHEBI:58896"/>
        <dbReference type="ChEBI" id="CHEBI:71261"/>
        <dbReference type="EC" id="3.1.2.6"/>
    </reaction>
</comment>
<dbReference type="InterPro" id="IPR035680">
    <property type="entry name" value="Clx_II_MBL"/>
</dbReference>
<dbReference type="InterPro" id="IPR017782">
    <property type="entry name" value="Hydroxyacylglutathione_Hdrlase"/>
</dbReference>
<reference evidence="14 15" key="1">
    <citation type="submission" date="2024-09" db="EMBL/GenBank/DDBJ databases">
        <title>Chromosome-scale assembly of Riccia sorocarpa.</title>
        <authorList>
            <person name="Paukszto L."/>
        </authorList>
    </citation>
    <scope>NUCLEOTIDE SEQUENCE [LARGE SCALE GENOMIC DNA]</scope>
    <source>
        <strain evidence="14">LP-2024</strain>
        <tissue evidence="14">Aerial parts of the thallus</tissue>
    </source>
</reference>
<evidence type="ECO:0000256" key="10">
    <source>
        <dbReference type="ARBA" id="ARBA00022833"/>
    </source>
</evidence>
<dbReference type="InterPro" id="IPR001279">
    <property type="entry name" value="Metallo-B-lactamas"/>
</dbReference>
<dbReference type="GO" id="GO:0046872">
    <property type="term" value="F:metal ion binding"/>
    <property type="evidence" value="ECO:0007669"/>
    <property type="project" value="UniProtKB-KW"/>
</dbReference>
<dbReference type="Pfam" id="PF16123">
    <property type="entry name" value="HAGH_C"/>
    <property type="match status" value="1"/>
</dbReference>
<dbReference type="NCBIfam" id="TIGR03413">
    <property type="entry name" value="GSH_gloB"/>
    <property type="match status" value="1"/>
</dbReference>
<dbReference type="InterPro" id="IPR036866">
    <property type="entry name" value="RibonucZ/Hydroxyglut_hydro"/>
</dbReference>
<accession>A0ABD3GFR0</accession>
<comment type="cofactor">
    <cofactor evidence="4">
        <name>Fe(3+)</name>
        <dbReference type="ChEBI" id="CHEBI:29034"/>
    </cofactor>
</comment>
<dbReference type="Proteomes" id="UP001633002">
    <property type="component" value="Unassembled WGS sequence"/>
</dbReference>
<comment type="pathway">
    <text evidence="5">Secondary metabolite metabolism; methylglyoxal degradation; (R)-lactate from methylglyoxal: step 2/2.</text>
</comment>
<keyword evidence="15" id="KW-1185">Reference proteome</keyword>
<organism evidence="14 15">
    <name type="scientific">Riccia sorocarpa</name>
    <dbReference type="NCBI Taxonomy" id="122646"/>
    <lineage>
        <taxon>Eukaryota</taxon>
        <taxon>Viridiplantae</taxon>
        <taxon>Streptophyta</taxon>
        <taxon>Embryophyta</taxon>
        <taxon>Marchantiophyta</taxon>
        <taxon>Marchantiopsida</taxon>
        <taxon>Marchantiidae</taxon>
        <taxon>Marchantiales</taxon>
        <taxon>Ricciaceae</taxon>
        <taxon>Riccia</taxon>
    </lineage>
</organism>
<evidence type="ECO:0000256" key="6">
    <source>
        <dbReference type="ARBA" id="ARBA00006759"/>
    </source>
</evidence>
<evidence type="ECO:0000256" key="3">
    <source>
        <dbReference type="ARBA" id="ARBA00001954"/>
    </source>
</evidence>
<evidence type="ECO:0000256" key="11">
    <source>
        <dbReference type="ARBA" id="ARBA00031044"/>
    </source>
</evidence>
<feature type="domain" description="Metallo-beta-lactamase" evidence="13">
    <location>
        <begin position="91"/>
        <end position="249"/>
    </location>
</feature>
<dbReference type="PANTHER" id="PTHR43705">
    <property type="entry name" value="HYDROXYACYLGLUTATHIONE HYDROLASE"/>
    <property type="match status" value="1"/>
</dbReference>
<dbReference type="PANTHER" id="PTHR43705:SF1">
    <property type="entry name" value="HYDROXYACYLGLUTATHIONE HYDROLASE GLOB"/>
    <property type="match status" value="1"/>
</dbReference>
<dbReference type="GO" id="GO:0004416">
    <property type="term" value="F:hydroxyacylglutathione hydrolase activity"/>
    <property type="evidence" value="ECO:0007669"/>
    <property type="project" value="UniProtKB-EC"/>
</dbReference>
<dbReference type="InterPro" id="IPR050110">
    <property type="entry name" value="Glyoxalase_II_hydrolase"/>
</dbReference>